<comment type="caution">
    <text evidence="1">The sequence shown here is derived from an EMBL/GenBank/DDBJ whole genome shotgun (WGS) entry which is preliminary data.</text>
</comment>
<name>T0HR74_9SPHN</name>
<sequence length="102" mass="11017">MRFPLSRQVPCVNHGRGQSRARPHAGGLLRWLRFGYDESMASERMMQAIGALERAVGRLEQDVAGYMSAAASPNPSIDVPAAHAALRSLDALISELKGRSDG</sequence>
<dbReference type="PATRIC" id="fig|1331060.3.peg.1900"/>
<organism evidence="1 2">
    <name type="scientific">Sphingobium lactosutens DS20</name>
    <dbReference type="NCBI Taxonomy" id="1331060"/>
    <lineage>
        <taxon>Bacteria</taxon>
        <taxon>Pseudomonadati</taxon>
        <taxon>Pseudomonadota</taxon>
        <taxon>Alphaproteobacteria</taxon>
        <taxon>Sphingomonadales</taxon>
        <taxon>Sphingomonadaceae</taxon>
        <taxon>Sphingobium</taxon>
    </lineage>
</organism>
<reference evidence="1 2" key="1">
    <citation type="journal article" date="2013" name="Genome Announc.">
        <title>Draft Genome Sequence of Sphingobium lactosutens Strain DS20T, Isolated from a Hexachlorocyclohexane Dumpsite.</title>
        <authorList>
            <person name="Kumar R."/>
            <person name="Dwivedi V."/>
            <person name="Negi V."/>
            <person name="Khurana J.P."/>
            <person name="Lal R."/>
        </authorList>
    </citation>
    <scope>NUCLEOTIDE SEQUENCE [LARGE SCALE GENOMIC DNA]</scope>
    <source>
        <strain evidence="1 2">DS20</strain>
    </source>
</reference>
<dbReference type="eggNOG" id="ENOG5031A2Z">
    <property type="taxonomic scope" value="Bacteria"/>
</dbReference>
<protein>
    <submittedName>
        <fullName evidence="1">Uncharacterized protein</fullName>
    </submittedName>
</protein>
<accession>T0HR74</accession>
<evidence type="ECO:0000313" key="2">
    <source>
        <dbReference type="Proteomes" id="UP000015531"/>
    </source>
</evidence>
<dbReference type="EMBL" id="ATDP01000082">
    <property type="protein sequence ID" value="EQB15592.1"/>
    <property type="molecule type" value="Genomic_DNA"/>
</dbReference>
<dbReference type="AlphaFoldDB" id="T0HR74"/>
<dbReference type="Proteomes" id="UP000015531">
    <property type="component" value="Unassembled WGS sequence"/>
</dbReference>
<proteinExistence type="predicted"/>
<keyword evidence="2" id="KW-1185">Reference proteome</keyword>
<gene>
    <name evidence="1" type="ORF">RLDS_09965</name>
</gene>
<evidence type="ECO:0000313" key="1">
    <source>
        <dbReference type="EMBL" id="EQB15592.1"/>
    </source>
</evidence>